<dbReference type="Pfam" id="PF00849">
    <property type="entry name" value="PseudoU_synth_2"/>
    <property type="match status" value="1"/>
</dbReference>
<gene>
    <name evidence="3" type="ORF">CDL10_03975</name>
</gene>
<comment type="caution">
    <text evidence="3">The sequence shown here is derived from an EMBL/GenBank/DDBJ whole genome shotgun (WGS) entry which is preliminary data.</text>
</comment>
<dbReference type="OrthoDB" id="9807829at2"/>
<dbReference type="GO" id="GO:0000455">
    <property type="term" value="P:enzyme-directed rRNA pseudouridine synthesis"/>
    <property type="evidence" value="ECO:0007669"/>
    <property type="project" value="TreeGrafter"/>
</dbReference>
<evidence type="ECO:0000313" key="3">
    <source>
        <dbReference type="EMBL" id="PJR03774.1"/>
    </source>
</evidence>
<accession>A0A2M9R4I0</accession>
<dbReference type="PROSITE" id="PS01129">
    <property type="entry name" value="PSI_RLU"/>
    <property type="match status" value="1"/>
</dbReference>
<protein>
    <recommendedName>
        <fullName evidence="2">Pseudouridine synthase RsuA/RluA-like domain-containing protein</fullName>
    </recommendedName>
</protein>
<name>A0A2M9R4I0_9FLAO</name>
<feature type="coiled-coil region" evidence="1">
    <location>
        <begin position="140"/>
        <end position="228"/>
    </location>
</feature>
<dbReference type="RefSeq" id="WP_100677342.1">
    <property type="nucleotide sequence ID" value="NZ_NIPO01000001.1"/>
</dbReference>
<proteinExistence type="predicted"/>
<dbReference type="InterPro" id="IPR050188">
    <property type="entry name" value="RluA_PseudoU_synthase"/>
</dbReference>
<feature type="domain" description="Pseudouridine synthase RsuA/RluA-like" evidence="2">
    <location>
        <begin position="351"/>
        <end position="498"/>
    </location>
</feature>
<evidence type="ECO:0000256" key="1">
    <source>
        <dbReference type="SAM" id="Coils"/>
    </source>
</evidence>
<dbReference type="PANTHER" id="PTHR21600">
    <property type="entry name" value="MITOCHONDRIAL RNA PSEUDOURIDINE SYNTHASE"/>
    <property type="match status" value="1"/>
</dbReference>
<dbReference type="PANTHER" id="PTHR21600:SF89">
    <property type="entry name" value="RIBOSOMAL LARGE SUBUNIT PSEUDOURIDINE SYNTHASE A"/>
    <property type="match status" value="1"/>
</dbReference>
<evidence type="ECO:0000259" key="2">
    <source>
        <dbReference type="Pfam" id="PF00849"/>
    </source>
</evidence>
<dbReference type="SUPFAM" id="SSF55120">
    <property type="entry name" value="Pseudouridine synthase"/>
    <property type="match status" value="1"/>
</dbReference>
<evidence type="ECO:0000313" key="4">
    <source>
        <dbReference type="Proteomes" id="UP000231960"/>
    </source>
</evidence>
<dbReference type="InterPro" id="IPR006145">
    <property type="entry name" value="PsdUridine_synth_RsuA/RluA"/>
</dbReference>
<organism evidence="3 4">
    <name type="scientific">Avrilella dinanensis</name>
    <dbReference type="NCBI Taxonomy" id="2008672"/>
    <lineage>
        <taxon>Bacteria</taxon>
        <taxon>Pseudomonadati</taxon>
        <taxon>Bacteroidota</taxon>
        <taxon>Flavobacteriia</taxon>
        <taxon>Flavobacteriales</taxon>
        <taxon>Flavobacteriaceae</taxon>
        <taxon>Avrilella</taxon>
    </lineage>
</organism>
<reference evidence="3 4" key="1">
    <citation type="submission" date="2017-06" db="EMBL/GenBank/DDBJ databases">
        <title>Description of Avrilella dinanensis gen. nov. sp. nov.</title>
        <authorList>
            <person name="Leyer C."/>
            <person name="Sassi M."/>
            <person name="Minet J."/>
            <person name="Kayal S."/>
            <person name="Cattoir V."/>
        </authorList>
    </citation>
    <scope>NUCLEOTIDE SEQUENCE [LARGE SCALE GENOMIC DNA]</scope>
    <source>
        <strain evidence="3 4">UR159</strain>
    </source>
</reference>
<dbReference type="GO" id="GO:0003723">
    <property type="term" value="F:RNA binding"/>
    <property type="evidence" value="ECO:0007669"/>
    <property type="project" value="InterPro"/>
</dbReference>
<dbReference type="InterPro" id="IPR020103">
    <property type="entry name" value="PsdUridine_synth_cat_dom_sf"/>
</dbReference>
<keyword evidence="1" id="KW-0175">Coiled coil</keyword>
<dbReference type="GO" id="GO:0009982">
    <property type="term" value="F:pseudouridine synthase activity"/>
    <property type="evidence" value="ECO:0007669"/>
    <property type="project" value="InterPro"/>
</dbReference>
<dbReference type="CDD" id="cd02869">
    <property type="entry name" value="PseudoU_synth_RluA_like"/>
    <property type="match status" value="1"/>
</dbReference>
<keyword evidence="4" id="KW-1185">Reference proteome</keyword>
<dbReference type="AlphaFoldDB" id="A0A2M9R4I0"/>
<dbReference type="EMBL" id="NIPO01000001">
    <property type="protein sequence ID" value="PJR03774.1"/>
    <property type="molecule type" value="Genomic_DNA"/>
</dbReference>
<dbReference type="Gene3D" id="3.30.2350.10">
    <property type="entry name" value="Pseudouridine synthase"/>
    <property type="match status" value="1"/>
</dbReference>
<dbReference type="Proteomes" id="UP000231960">
    <property type="component" value="Unassembled WGS sequence"/>
</dbReference>
<sequence length="545" mass="63748">MVRIGHFKNNFHSVSFLSDKEKLPEKFNFPTNYEPHSIAIQASEEVQKYLQKIHRPDEKGRMYGVLIVENSLGELGFLAAYSGQDKEHDSYFVPPIYDRLNPNEFFVKNEEELTQINQEIEQRLNDDKYLKIIQEKKYFISQLQKEIDEKIQANQTAKKEREQQRKNLSGNNQEELNQLIRQSQTQKSELNRLKKFWKNRISEIEASLKEFEEKINQLKVRRQQLSQQTQQQLFKSYHCLNALGENKDILTIFDEQLSQEPPAGTGDCCAPKLLNYAYQNQLKPITMAEFWWGKSPKTEVRKHLHYYPACRGKCEPLLNHMLRGLEVEENPLDKQMKNGKRIKIIYEDEDIAVIEKPHQLLSVPGIKTQNSVLEQARKMIPGISGAIIVHRLDWATSGLMVLGKNENAYRNLQNQFLKRTVFKRYSALLDGKINVQSGEINLPLRVDLNDRPRQMVCEKFGKKAMTTYEIQEIINEKTRIYLYPVTGRTHQLRVHMAHFSGMNCAIAGDSLYGKPAERLYLQADQLGFHHPVTNEWLFFEMKPEF</sequence>
<dbReference type="InterPro" id="IPR006224">
    <property type="entry name" value="PsdUridine_synth_RluA-like_CS"/>
</dbReference>
<dbReference type="GO" id="GO:0140098">
    <property type="term" value="F:catalytic activity, acting on RNA"/>
    <property type="evidence" value="ECO:0007669"/>
    <property type="project" value="UniProtKB-ARBA"/>
</dbReference>